<sequence>MFKFFKRLARKEANKNLDKNNYKTRIKNFSLEHDQIVGVNIDDVIIKIPYTDIVRISIMVYEEDLLPQPIWTVQTIKDIIDIPNELNNTDKLFFEVLNKKLDGYNSVQTQAEILKAMNGTHNSLFHIWQRHDADKIFKSIKY</sequence>
<dbReference type="AlphaFoldDB" id="A0A7T8AQT7"/>
<accession>A0A7T8AQT7</accession>
<name>A0A7T8AQT7_9GAMM</name>
<proteinExistence type="predicted"/>
<evidence type="ECO:0000313" key="1">
    <source>
        <dbReference type="EMBL" id="QQN88377.1"/>
    </source>
</evidence>
<protein>
    <submittedName>
        <fullName evidence="1">Uncharacterized protein</fullName>
    </submittedName>
</protein>
<evidence type="ECO:0000313" key="2">
    <source>
        <dbReference type="Proteomes" id="UP000596079"/>
    </source>
</evidence>
<reference evidence="1 2" key="1">
    <citation type="submission" date="2020-08" db="EMBL/GenBank/DDBJ databases">
        <title>Emergence of ISAba1-mediated novel tet(X) in Acinetobacter variabilis from a chicken farm.</title>
        <authorList>
            <person name="Peng K."/>
            <person name="Li R."/>
        </authorList>
    </citation>
    <scope>NUCLEOTIDE SEQUENCE [LARGE SCALE GENOMIC DNA]</scope>
    <source>
        <strain evidence="1 2">XM9F202-2</strain>
    </source>
</reference>
<dbReference type="RefSeq" id="WP_200229590.1">
    <property type="nucleotide sequence ID" value="NZ_CP060811.1"/>
</dbReference>
<gene>
    <name evidence="1" type="ORF">IAQ69_01425</name>
</gene>
<organism evidence="1 2">
    <name type="scientific">Acinetobacter variabilis</name>
    <dbReference type="NCBI Taxonomy" id="70346"/>
    <lineage>
        <taxon>Bacteria</taxon>
        <taxon>Pseudomonadati</taxon>
        <taxon>Pseudomonadota</taxon>
        <taxon>Gammaproteobacteria</taxon>
        <taxon>Moraxellales</taxon>
        <taxon>Moraxellaceae</taxon>
        <taxon>Acinetobacter</taxon>
    </lineage>
</organism>
<dbReference type="Proteomes" id="UP000596079">
    <property type="component" value="Chromosome"/>
</dbReference>
<dbReference type="EMBL" id="CP060811">
    <property type="protein sequence ID" value="QQN88377.1"/>
    <property type="molecule type" value="Genomic_DNA"/>
</dbReference>